<dbReference type="InterPro" id="IPR000524">
    <property type="entry name" value="Tscrpt_reg_HTH_GntR"/>
</dbReference>
<evidence type="ECO:0000256" key="1">
    <source>
        <dbReference type="ARBA" id="ARBA00023015"/>
    </source>
</evidence>
<keyword evidence="3" id="KW-0804">Transcription</keyword>
<dbReference type="PANTHER" id="PTHR44846:SF16">
    <property type="entry name" value="TRANSCRIPTIONAL REGULATOR PHNF-RELATED"/>
    <property type="match status" value="1"/>
</dbReference>
<dbReference type="CDD" id="cd07377">
    <property type="entry name" value="WHTH_GntR"/>
    <property type="match status" value="1"/>
</dbReference>
<dbReference type="InterPro" id="IPR036390">
    <property type="entry name" value="WH_DNA-bd_sf"/>
</dbReference>
<name>A0ABX2KNG6_9PROT</name>
<protein>
    <submittedName>
        <fullName evidence="6">UTRA domain-containing protein</fullName>
    </submittedName>
</protein>
<dbReference type="Gene3D" id="3.40.1410.10">
    <property type="entry name" value="Chorismate lyase-like"/>
    <property type="match status" value="1"/>
</dbReference>
<dbReference type="SMART" id="SM00866">
    <property type="entry name" value="UTRA"/>
    <property type="match status" value="1"/>
</dbReference>
<dbReference type="Pfam" id="PF07702">
    <property type="entry name" value="UTRA"/>
    <property type="match status" value="1"/>
</dbReference>
<evidence type="ECO:0000313" key="6">
    <source>
        <dbReference type="EMBL" id="NUB02819.1"/>
    </source>
</evidence>
<proteinExistence type="predicted"/>
<dbReference type="PROSITE" id="PS50949">
    <property type="entry name" value="HTH_GNTR"/>
    <property type="match status" value="1"/>
</dbReference>
<evidence type="ECO:0000313" key="7">
    <source>
        <dbReference type="Proteomes" id="UP000605086"/>
    </source>
</evidence>
<comment type="caution">
    <text evidence="6">The sequence shown here is derived from an EMBL/GenBank/DDBJ whole genome shotgun (WGS) entry which is preliminary data.</text>
</comment>
<dbReference type="PANTHER" id="PTHR44846">
    <property type="entry name" value="MANNOSYL-D-GLYCERATE TRANSPORT/METABOLISM SYSTEM REPRESSOR MNGR-RELATED"/>
    <property type="match status" value="1"/>
</dbReference>
<feature type="region of interest" description="Disordered" evidence="4">
    <location>
        <begin position="1"/>
        <end position="74"/>
    </location>
</feature>
<dbReference type="SUPFAM" id="SSF64288">
    <property type="entry name" value="Chorismate lyase-like"/>
    <property type="match status" value="1"/>
</dbReference>
<dbReference type="Gene3D" id="1.10.10.10">
    <property type="entry name" value="Winged helix-like DNA-binding domain superfamily/Winged helix DNA-binding domain"/>
    <property type="match status" value="1"/>
</dbReference>
<keyword evidence="2" id="KW-0238">DNA-binding</keyword>
<evidence type="ECO:0000256" key="3">
    <source>
        <dbReference type="ARBA" id="ARBA00023163"/>
    </source>
</evidence>
<dbReference type="InterPro" id="IPR028978">
    <property type="entry name" value="Chorismate_lyase_/UTRA_dom_sf"/>
</dbReference>
<gene>
    <name evidence="6" type="ORF">GBZ48_26620</name>
</gene>
<dbReference type="InterPro" id="IPR050679">
    <property type="entry name" value="Bact_HTH_transcr_reg"/>
</dbReference>
<dbReference type="InterPro" id="IPR036388">
    <property type="entry name" value="WH-like_DNA-bd_sf"/>
</dbReference>
<organism evidence="6 7">
    <name type="scientific">Azospirillum melinis</name>
    <dbReference type="NCBI Taxonomy" id="328839"/>
    <lineage>
        <taxon>Bacteria</taxon>
        <taxon>Pseudomonadati</taxon>
        <taxon>Pseudomonadota</taxon>
        <taxon>Alphaproteobacteria</taxon>
        <taxon>Rhodospirillales</taxon>
        <taxon>Azospirillaceae</taxon>
        <taxon>Azospirillum</taxon>
    </lineage>
</organism>
<evidence type="ECO:0000259" key="5">
    <source>
        <dbReference type="PROSITE" id="PS50949"/>
    </source>
</evidence>
<reference evidence="6 7" key="1">
    <citation type="submission" date="2019-10" db="EMBL/GenBank/DDBJ databases">
        <title>Genome sequence of Azospirillum melinis.</title>
        <authorList>
            <person name="Ambrosini A."/>
            <person name="Sant'Anna F.H."/>
            <person name="Cassan F.D."/>
            <person name="Souza E.M."/>
            <person name="Passaglia L.M.P."/>
        </authorList>
    </citation>
    <scope>NUCLEOTIDE SEQUENCE [LARGE SCALE GENOMIC DNA]</scope>
    <source>
        <strain evidence="6 7">TMCY0552</strain>
    </source>
</reference>
<accession>A0ABX2KNG6</accession>
<keyword evidence="7" id="KW-1185">Reference proteome</keyword>
<evidence type="ECO:0000256" key="2">
    <source>
        <dbReference type="ARBA" id="ARBA00023125"/>
    </source>
</evidence>
<dbReference type="Proteomes" id="UP000605086">
    <property type="component" value="Unassembled WGS sequence"/>
</dbReference>
<dbReference type="SMART" id="SM00345">
    <property type="entry name" value="HTH_GNTR"/>
    <property type="match status" value="1"/>
</dbReference>
<feature type="domain" description="HTH gntR-type" evidence="5">
    <location>
        <begin position="73"/>
        <end position="141"/>
    </location>
</feature>
<dbReference type="Pfam" id="PF00392">
    <property type="entry name" value="GntR"/>
    <property type="match status" value="1"/>
</dbReference>
<dbReference type="PRINTS" id="PR00035">
    <property type="entry name" value="HTHGNTR"/>
</dbReference>
<sequence>MYIHYRRNVTSQRGAESGVQGLARQGLTGQNRGNGPASPPDHPLQACPAQTGLAPGSAPKDSTPKDSSLDGRGPLFDQIKRAVAGQILRGRWQAGQRLPNEAELSSLYGVSRQTVHKAIALLAREGFLVRRRRAGTFVATGRRDRFALPIEDIGDVVARDGRVYEFRIRDRRIFRNGEGIRWPDLPDGTPILTLECLHFSDGTPIQHERRLVNLDVVPEVVDESFDVVAPSRWLVDRVPWSSADHTVRAVNATAEMAALLGVEAGAACLSIRRQTMHLSRPVTLVHFLSVGDRFSLSGSSITDSATELNL</sequence>
<dbReference type="EMBL" id="WHOS01000048">
    <property type="protein sequence ID" value="NUB02819.1"/>
    <property type="molecule type" value="Genomic_DNA"/>
</dbReference>
<dbReference type="InterPro" id="IPR011663">
    <property type="entry name" value="UTRA"/>
</dbReference>
<evidence type="ECO:0000256" key="4">
    <source>
        <dbReference type="SAM" id="MobiDB-lite"/>
    </source>
</evidence>
<keyword evidence="1" id="KW-0805">Transcription regulation</keyword>
<dbReference type="SUPFAM" id="SSF46785">
    <property type="entry name" value="Winged helix' DNA-binding domain"/>
    <property type="match status" value="1"/>
</dbReference>